<evidence type="ECO:0008006" key="5">
    <source>
        <dbReference type="Google" id="ProtNLM"/>
    </source>
</evidence>
<proteinExistence type="predicted"/>
<feature type="region of interest" description="Disordered" evidence="1">
    <location>
        <begin position="1"/>
        <end position="52"/>
    </location>
</feature>
<reference evidence="3 4" key="1">
    <citation type="submission" date="2016-11" db="EMBL/GenBank/DDBJ databases">
        <title>Study of marine rhodopsin-containing bacteria.</title>
        <authorList>
            <person name="Yoshizawa S."/>
            <person name="Kumagai Y."/>
            <person name="Kogure K."/>
        </authorList>
    </citation>
    <scope>NUCLEOTIDE SEQUENCE [LARGE SCALE GENOMIC DNA]</scope>
    <source>
        <strain evidence="3 4">SG-29</strain>
    </source>
</reference>
<dbReference type="InParanoid" id="A0A259TVY6"/>
<dbReference type="EMBL" id="MQWB01000001">
    <property type="protein sequence ID" value="OZC01881.1"/>
    <property type="molecule type" value="Genomic_DNA"/>
</dbReference>
<name>A0A259TVY6_9BACT</name>
<evidence type="ECO:0000256" key="2">
    <source>
        <dbReference type="SAM" id="Phobius"/>
    </source>
</evidence>
<keyword evidence="2" id="KW-0812">Transmembrane</keyword>
<dbReference type="OrthoDB" id="9798708at2"/>
<feature type="transmembrane region" description="Helical" evidence="2">
    <location>
        <begin position="73"/>
        <end position="94"/>
    </location>
</feature>
<dbReference type="AlphaFoldDB" id="A0A259TVY6"/>
<feature type="compositionally biased region" description="Basic and acidic residues" evidence="1">
    <location>
        <begin position="1"/>
        <end position="34"/>
    </location>
</feature>
<evidence type="ECO:0000313" key="4">
    <source>
        <dbReference type="Proteomes" id="UP000216446"/>
    </source>
</evidence>
<keyword evidence="2" id="KW-1133">Transmembrane helix</keyword>
<dbReference type="Pfam" id="PF09527">
    <property type="entry name" value="ATPase_gene1"/>
    <property type="match status" value="1"/>
</dbReference>
<evidence type="ECO:0000313" key="3">
    <source>
        <dbReference type="EMBL" id="OZC01881.1"/>
    </source>
</evidence>
<gene>
    <name evidence="3" type="ORF">BSZ36_02085</name>
</gene>
<dbReference type="RefSeq" id="WP_094545502.1">
    <property type="nucleotide sequence ID" value="NZ_MQWB01000001.1"/>
</dbReference>
<sequence>MSAPPDERDAWADPPDRWAEDDRAWKEKWTDKAPEASGDDEVEPPSAAYRPEKASIKSVADSYEEGMREAGPYLTIGLQIAGSMFLFVGGGWALDEWAGTSPWGILVGTVLGFLGVMALVLRLANDAKTKP</sequence>
<keyword evidence="2" id="KW-0472">Membrane</keyword>
<accession>A0A259TVY6</accession>
<keyword evidence="4" id="KW-1185">Reference proteome</keyword>
<dbReference type="Proteomes" id="UP000216446">
    <property type="component" value="Unassembled WGS sequence"/>
</dbReference>
<comment type="caution">
    <text evidence="3">The sequence shown here is derived from an EMBL/GenBank/DDBJ whole genome shotgun (WGS) entry which is preliminary data.</text>
</comment>
<evidence type="ECO:0000256" key="1">
    <source>
        <dbReference type="SAM" id="MobiDB-lite"/>
    </source>
</evidence>
<feature type="transmembrane region" description="Helical" evidence="2">
    <location>
        <begin position="100"/>
        <end position="121"/>
    </location>
</feature>
<protein>
    <recommendedName>
        <fullName evidence="5">AtpZ/AtpI family protein</fullName>
    </recommendedName>
</protein>
<organism evidence="3 4">
    <name type="scientific">Rubricoccus marinus</name>
    <dbReference type="NCBI Taxonomy" id="716817"/>
    <lineage>
        <taxon>Bacteria</taxon>
        <taxon>Pseudomonadati</taxon>
        <taxon>Rhodothermota</taxon>
        <taxon>Rhodothermia</taxon>
        <taxon>Rhodothermales</taxon>
        <taxon>Rubricoccaceae</taxon>
        <taxon>Rubricoccus</taxon>
    </lineage>
</organism>
<dbReference type="InterPro" id="IPR032820">
    <property type="entry name" value="ATPase_put"/>
</dbReference>